<evidence type="ECO:0000256" key="1">
    <source>
        <dbReference type="SAM" id="Phobius"/>
    </source>
</evidence>
<feature type="transmembrane region" description="Helical" evidence="1">
    <location>
        <begin position="54"/>
        <end position="74"/>
    </location>
</feature>
<organism evidence="2 3">
    <name type="scientific">Tistrella arctica</name>
    <dbReference type="NCBI Taxonomy" id="3133430"/>
    <lineage>
        <taxon>Bacteria</taxon>
        <taxon>Pseudomonadati</taxon>
        <taxon>Pseudomonadota</taxon>
        <taxon>Alphaproteobacteria</taxon>
        <taxon>Geminicoccales</taxon>
        <taxon>Geminicoccaceae</taxon>
        <taxon>Tistrella</taxon>
    </lineage>
</organism>
<keyword evidence="1" id="KW-0812">Transmembrane</keyword>
<evidence type="ECO:0000313" key="3">
    <source>
        <dbReference type="Proteomes" id="UP001413721"/>
    </source>
</evidence>
<dbReference type="Proteomes" id="UP001413721">
    <property type="component" value="Unassembled WGS sequence"/>
</dbReference>
<feature type="transmembrane region" description="Helical" evidence="1">
    <location>
        <begin position="18"/>
        <end position="42"/>
    </location>
</feature>
<dbReference type="RefSeq" id="WP_345934170.1">
    <property type="nucleotide sequence ID" value="NZ_JBBKTV010000007.1"/>
</dbReference>
<gene>
    <name evidence="2" type="ORF">WG926_22910</name>
</gene>
<keyword evidence="1" id="KW-1133">Transmembrane helix</keyword>
<keyword evidence="1" id="KW-0472">Membrane</keyword>
<feature type="transmembrane region" description="Helical" evidence="1">
    <location>
        <begin position="81"/>
        <end position="100"/>
    </location>
</feature>
<keyword evidence="3" id="KW-1185">Reference proteome</keyword>
<proteinExistence type="predicted"/>
<sequence>MAEPVAQRKTGRPAVPALVARITAATGGAWAASYAVTAAAALLLADPIGRPDAVLVATLPAFLLHTVLAVRVFAVATTARAWAEIAAITAAGALIMVLAGSEGTP</sequence>
<accession>A0ABU9YQU6</accession>
<name>A0ABU9YQU6_9PROT</name>
<dbReference type="EMBL" id="JBBKTW010000010">
    <property type="protein sequence ID" value="MEN2991182.1"/>
    <property type="molecule type" value="Genomic_DNA"/>
</dbReference>
<evidence type="ECO:0008006" key="4">
    <source>
        <dbReference type="Google" id="ProtNLM"/>
    </source>
</evidence>
<comment type="caution">
    <text evidence="2">The sequence shown here is derived from an EMBL/GenBank/DDBJ whole genome shotgun (WGS) entry which is preliminary data.</text>
</comment>
<evidence type="ECO:0000313" key="2">
    <source>
        <dbReference type="EMBL" id="MEN2991182.1"/>
    </source>
</evidence>
<reference evidence="2 3" key="1">
    <citation type="submission" date="2024-03" db="EMBL/GenBank/DDBJ databases">
        <title>High-quality draft genome sequencing of Tistrella sp. BH-R2-4.</title>
        <authorList>
            <person name="Dong C."/>
        </authorList>
    </citation>
    <scope>NUCLEOTIDE SEQUENCE [LARGE SCALE GENOMIC DNA]</scope>
    <source>
        <strain evidence="2 3">BH-R2-4</strain>
    </source>
</reference>
<protein>
    <recommendedName>
        <fullName evidence="4">DUF3649 domain-containing protein</fullName>
    </recommendedName>
</protein>